<evidence type="ECO:0000313" key="2">
    <source>
        <dbReference type="Proteomes" id="UP001054837"/>
    </source>
</evidence>
<sequence>MHRKTAVFNRSSTIFIAVACARAYCHPNSQDIKRTQRPIRATYRRIKLPIPWKEDIWSKKGLPRKCEWRCFEQVLVTTQPSCCWRALFLILFL</sequence>
<gene>
    <name evidence="1" type="ORF">CDAR_125331</name>
</gene>
<accession>A0AAV4Q1N6</accession>
<protein>
    <recommendedName>
        <fullName evidence="3">Secreted protein</fullName>
    </recommendedName>
</protein>
<evidence type="ECO:0000313" key="1">
    <source>
        <dbReference type="EMBL" id="GIY03848.1"/>
    </source>
</evidence>
<organism evidence="1 2">
    <name type="scientific">Caerostris darwini</name>
    <dbReference type="NCBI Taxonomy" id="1538125"/>
    <lineage>
        <taxon>Eukaryota</taxon>
        <taxon>Metazoa</taxon>
        <taxon>Ecdysozoa</taxon>
        <taxon>Arthropoda</taxon>
        <taxon>Chelicerata</taxon>
        <taxon>Arachnida</taxon>
        <taxon>Araneae</taxon>
        <taxon>Araneomorphae</taxon>
        <taxon>Entelegynae</taxon>
        <taxon>Araneoidea</taxon>
        <taxon>Araneidae</taxon>
        <taxon>Caerostris</taxon>
    </lineage>
</organism>
<dbReference type="EMBL" id="BPLQ01003853">
    <property type="protein sequence ID" value="GIY03848.1"/>
    <property type="molecule type" value="Genomic_DNA"/>
</dbReference>
<evidence type="ECO:0008006" key="3">
    <source>
        <dbReference type="Google" id="ProtNLM"/>
    </source>
</evidence>
<dbReference type="AlphaFoldDB" id="A0AAV4Q1N6"/>
<dbReference type="Proteomes" id="UP001054837">
    <property type="component" value="Unassembled WGS sequence"/>
</dbReference>
<proteinExistence type="predicted"/>
<name>A0AAV4Q1N6_9ARAC</name>
<comment type="caution">
    <text evidence="1">The sequence shown here is derived from an EMBL/GenBank/DDBJ whole genome shotgun (WGS) entry which is preliminary data.</text>
</comment>
<reference evidence="1 2" key="1">
    <citation type="submission" date="2021-06" db="EMBL/GenBank/DDBJ databases">
        <title>Caerostris darwini draft genome.</title>
        <authorList>
            <person name="Kono N."/>
            <person name="Arakawa K."/>
        </authorList>
    </citation>
    <scope>NUCLEOTIDE SEQUENCE [LARGE SCALE GENOMIC DNA]</scope>
</reference>
<keyword evidence="2" id="KW-1185">Reference proteome</keyword>